<dbReference type="Gene3D" id="3.30.565.60">
    <property type="match status" value="1"/>
</dbReference>
<dbReference type="PANTHER" id="PTHR30595">
    <property type="entry name" value="GLPR-RELATED TRANSCRIPTIONAL REPRESSOR"/>
    <property type="match status" value="1"/>
</dbReference>
<comment type="caution">
    <text evidence="2">The sequence shown here is derived from an EMBL/GenBank/DDBJ whole genome shotgun (WGS) entry which is preliminary data.</text>
</comment>
<proteinExistence type="predicted"/>
<feature type="domain" description="Schlafen AlbA-2" evidence="1">
    <location>
        <begin position="22"/>
        <end position="137"/>
    </location>
</feature>
<organism evidence="2">
    <name type="scientific">candidate division WOR-3 bacterium</name>
    <dbReference type="NCBI Taxonomy" id="2052148"/>
    <lineage>
        <taxon>Bacteria</taxon>
        <taxon>Bacteria division WOR-3</taxon>
    </lineage>
</organism>
<dbReference type="InterPro" id="IPR007421">
    <property type="entry name" value="Schlafen_AlbA_2_dom"/>
</dbReference>
<gene>
    <name evidence="2" type="ORF">ENN51_06760</name>
</gene>
<accession>A0A7V0XFR2</accession>
<reference evidence="2" key="1">
    <citation type="journal article" date="2020" name="mSystems">
        <title>Genome- and Community-Level Interaction Insights into Carbon Utilization and Element Cycling Functions of Hydrothermarchaeota in Hydrothermal Sediment.</title>
        <authorList>
            <person name="Zhou Z."/>
            <person name="Liu Y."/>
            <person name="Xu W."/>
            <person name="Pan J."/>
            <person name="Luo Z.H."/>
            <person name="Li M."/>
        </authorList>
    </citation>
    <scope>NUCLEOTIDE SEQUENCE [LARGE SCALE GENOMIC DNA]</scope>
    <source>
        <strain evidence="2">SpSt-1182</strain>
    </source>
</reference>
<dbReference type="InterPro" id="IPR038461">
    <property type="entry name" value="Schlafen_AlbA_2_dom_sf"/>
</dbReference>
<sequence length="567" mass="64379">MTQFSQAELVELVDRLRAKPHETEWLEFKGEACAPQRIGEYLSGLANSAALKRKLRGYLVFGVENKTHKVIGTNHNPESEKSNGQPLLLWLTMGLAPRVDLRVTRFEHPDGHVVVFDVEAAHDRPVEFRGTAYVRVSECLTQLREHPEKVRAIWNLRTDWTAQVCERASLDDLDPDAIAMARKQFAEKHPAQVEEAAHWDDEAFLNKAKLAVQGAVTNTAVLLLGRPEAATLLAPAVARISWLLRDDKNQEKDYAHFGTPFILQVDRVLKRIRNLTIRAMPSGTLFPKEISQYDLWVIREALHNCIAHQDYGLAGRINLVETPTTVRLSNMGSFIPGSVERVIGLDAPPEYYRNRFLAEAMVNLNMIDTQGGGIKKMFRTQAGRFFPLPDYDLSQQSRVEVSIEGRILDERYTRLLMERTDLDLTTMMLLDKVQKRNRIPREAHRRLKSDGLVEGRYPNLIVAKPIAQATGQKARHTRDSGFNQQYYLDLVVKLVKEHGPVTRKDIDELLLDKLPGVLSAEQRRSKIHNLLTRLSREGRICNTAGRRYPSWRIATSQDAPEAKGNGT</sequence>
<name>A0A7V0XFR2_UNCW3</name>
<dbReference type="AlphaFoldDB" id="A0A7V0XFR2"/>
<dbReference type="Gene3D" id="3.30.950.30">
    <property type="entry name" value="Schlafen, AAA domain"/>
    <property type="match status" value="1"/>
</dbReference>
<dbReference type="Proteomes" id="UP000885672">
    <property type="component" value="Unassembled WGS sequence"/>
</dbReference>
<dbReference type="Pfam" id="PF04326">
    <property type="entry name" value="SLFN_AlbA_2"/>
    <property type="match status" value="1"/>
</dbReference>
<dbReference type="InterPro" id="IPR038475">
    <property type="entry name" value="RecG_C_sf"/>
</dbReference>
<evidence type="ECO:0000313" key="2">
    <source>
        <dbReference type="EMBL" id="HDQ99966.1"/>
    </source>
</evidence>
<dbReference type="PANTHER" id="PTHR30595:SF6">
    <property type="entry name" value="SCHLAFEN ALBA-2 DOMAIN-CONTAINING PROTEIN"/>
    <property type="match status" value="1"/>
</dbReference>
<dbReference type="EMBL" id="DSBX01000255">
    <property type="protein sequence ID" value="HDQ99966.1"/>
    <property type="molecule type" value="Genomic_DNA"/>
</dbReference>
<protein>
    <submittedName>
        <fullName evidence="2">Transcriptional regulator</fullName>
    </submittedName>
</protein>
<evidence type="ECO:0000259" key="1">
    <source>
        <dbReference type="Pfam" id="PF04326"/>
    </source>
</evidence>